<accession>A0AA36E3K5</accession>
<evidence type="ECO:0000313" key="2">
    <source>
        <dbReference type="EMBL" id="CAI9280692.1"/>
    </source>
</evidence>
<keyword evidence="3" id="KW-1185">Reference proteome</keyword>
<feature type="region of interest" description="Disordered" evidence="1">
    <location>
        <begin position="112"/>
        <end position="135"/>
    </location>
</feature>
<dbReference type="Proteomes" id="UP001177003">
    <property type="component" value="Chromosome 4"/>
</dbReference>
<sequence>MMLPEYLMQKPTVDEAIDTLKKFGVPEDEMAALDRQLAPAAPKTTTTTMDSNNRKLGFVSGGVQLLETASRIQNQEEIELPESDDEEDDDGKVEISQKDVLEVVFGGLVRKRDGEEEEEQVKKDNANGDAGSQQWRYEREEAEVFLVLASIN</sequence>
<dbReference type="AlphaFoldDB" id="A0AA36E3K5"/>
<feature type="region of interest" description="Disordered" evidence="1">
    <location>
        <begin position="72"/>
        <end position="93"/>
    </location>
</feature>
<dbReference type="EMBL" id="OX465080">
    <property type="protein sequence ID" value="CAI9280692.1"/>
    <property type="molecule type" value="Genomic_DNA"/>
</dbReference>
<gene>
    <name evidence="2" type="ORF">LSALG_LOCUS20427</name>
</gene>
<organism evidence="2 3">
    <name type="scientific">Lactuca saligna</name>
    <name type="common">Willowleaf lettuce</name>
    <dbReference type="NCBI Taxonomy" id="75948"/>
    <lineage>
        <taxon>Eukaryota</taxon>
        <taxon>Viridiplantae</taxon>
        <taxon>Streptophyta</taxon>
        <taxon>Embryophyta</taxon>
        <taxon>Tracheophyta</taxon>
        <taxon>Spermatophyta</taxon>
        <taxon>Magnoliopsida</taxon>
        <taxon>eudicotyledons</taxon>
        <taxon>Gunneridae</taxon>
        <taxon>Pentapetalae</taxon>
        <taxon>asterids</taxon>
        <taxon>campanulids</taxon>
        <taxon>Asterales</taxon>
        <taxon>Asteraceae</taxon>
        <taxon>Cichorioideae</taxon>
        <taxon>Cichorieae</taxon>
        <taxon>Lactucinae</taxon>
        <taxon>Lactuca</taxon>
    </lineage>
</organism>
<feature type="compositionally biased region" description="Basic and acidic residues" evidence="1">
    <location>
        <begin position="112"/>
        <end position="126"/>
    </location>
</feature>
<proteinExistence type="predicted"/>
<name>A0AA36E3K5_LACSI</name>
<feature type="compositionally biased region" description="Acidic residues" evidence="1">
    <location>
        <begin position="76"/>
        <end position="91"/>
    </location>
</feature>
<evidence type="ECO:0000313" key="3">
    <source>
        <dbReference type="Proteomes" id="UP001177003"/>
    </source>
</evidence>
<evidence type="ECO:0000256" key="1">
    <source>
        <dbReference type="SAM" id="MobiDB-lite"/>
    </source>
</evidence>
<protein>
    <submittedName>
        <fullName evidence="2">Uncharacterized protein</fullName>
    </submittedName>
</protein>
<reference evidence="2" key="1">
    <citation type="submission" date="2023-04" db="EMBL/GenBank/DDBJ databases">
        <authorList>
            <person name="Vijverberg K."/>
            <person name="Xiong W."/>
            <person name="Schranz E."/>
        </authorList>
    </citation>
    <scope>NUCLEOTIDE SEQUENCE</scope>
</reference>